<keyword evidence="1" id="KW-0732">Signal</keyword>
<dbReference type="eggNOG" id="COG0521">
    <property type="taxonomic scope" value="Bacteria"/>
</dbReference>
<protein>
    <recommendedName>
        <fullName evidence="4">Lipoprotein</fullName>
    </recommendedName>
</protein>
<name>F4L3I2_HALH1</name>
<dbReference type="Pfam" id="PF12771">
    <property type="entry name" value="SusD-like_2"/>
    <property type="match status" value="1"/>
</dbReference>
<dbReference type="Gene3D" id="1.25.40.390">
    <property type="match status" value="1"/>
</dbReference>
<evidence type="ECO:0000313" key="2">
    <source>
        <dbReference type="EMBL" id="AEE52959.1"/>
    </source>
</evidence>
<organism evidence="2 3">
    <name type="scientific">Haliscomenobacter hydrossis (strain ATCC 27775 / DSM 1100 / LMG 10767 / O)</name>
    <dbReference type="NCBI Taxonomy" id="760192"/>
    <lineage>
        <taxon>Bacteria</taxon>
        <taxon>Pseudomonadati</taxon>
        <taxon>Bacteroidota</taxon>
        <taxon>Saprospiria</taxon>
        <taxon>Saprospirales</taxon>
        <taxon>Haliscomenobacteraceae</taxon>
        <taxon>Haliscomenobacter</taxon>
    </lineage>
</organism>
<dbReference type="RefSeq" id="WP_013767494.1">
    <property type="nucleotide sequence ID" value="NC_015510.1"/>
</dbReference>
<evidence type="ECO:0000256" key="1">
    <source>
        <dbReference type="SAM" id="SignalP"/>
    </source>
</evidence>
<proteinExistence type="predicted"/>
<reference key="2">
    <citation type="submission" date="2011-04" db="EMBL/GenBank/DDBJ databases">
        <title>Complete sequence of chromosome of Haliscomenobacter hydrossis DSM 1100.</title>
        <authorList>
            <consortium name="US DOE Joint Genome Institute (JGI-PGF)"/>
            <person name="Lucas S."/>
            <person name="Han J."/>
            <person name="Lapidus A."/>
            <person name="Bruce D."/>
            <person name="Goodwin L."/>
            <person name="Pitluck S."/>
            <person name="Peters L."/>
            <person name="Kyrpides N."/>
            <person name="Mavromatis K."/>
            <person name="Ivanova N."/>
            <person name="Ovchinnikova G."/>
            <person name="Pagani I."/>
            <person name="Daligault H."/>
            <person name="Detter J.C."/>
            <person name="Han C."/>
            <person name="Land M."/>
            <person name="Hauser L."/>
            <person name="Markowitz V."/>
            <person name="Cheng J.-F."/>
            <person name="Hugenholtz P."/>
            <person name="Woyke T."/>
            <person name="Wu D."/>
            <person name="Verbarg S."/>
            <person name="Frueling A."/>
            <person name="Brambilla E."/>
            <person name="Klenk H.-P."/>
            <person name="Eisen J.A."/>
        </authorList>
    </citation>
    <scope>NUCLEOTIDE SEQUENCE</scope>
    <source>
        <strain>DSM 1100</strain>
    </source>
</reference>
<dbReference type="STRING" id="760192.Halhy_5133"/>
<dbReference type="PROSITE" id="PS51257">
    <property type="entry name" value="PROKAR_LIPOPROTEIN"/>
    <property type="match status" value="1"/>
</dbReference>
<dbReference type="OrthoDB" id="843771at2"/>
<reference evidence="2 3" key="1">
    <citation type="journal article" date="2011" name="Stand. Genomic Sci.">
        <title>Complete genome sequence of Haliscomenobacter hydrossis type strain (O).</title>
        <authorList>
            <consortium name="US DOE Joint Genome Institute (JGI-PGF)"/>
            <person name="Daligault H."/>
            <person name="Lapidus A."/>
            <person name="Zeytun A."/>
            <person name="Nolan M."/>
            <person name="Lucas S."/>
            <person name="Del Rio T.G."/>
            <person name="Tice H."/>
            <person name="Cheng J.F."/>
            <person name="Tapia R."/>
            <person name="Han C."/>
            <person name="Goodwin L."/>
            <person name="Pitluck S."/>
            <person name="Liolios K."/>
            <person name="Pagani I."/>
            <person name="Ivanova N."/>
            <person name="Huntemann M."/>
            <person name="Mavromatis K."/>
            <person name="Mikhailova N."/>
            <person name="Pati A."/>
            <person name="Chen A."/>
            <person name="Palaniappan K."/>
            <person name="Land M."/>
            <person name="Hauser L."/>
            <person name="Brambilla E.M."/>
            <person name="Rohde M."/>
            <person name="Verbarg S."/>
            <person name="Goker M."/>
            <person name="Bristow J."/>
            <person name="Eisen J.A."/>
            <person name="Markowitz V."/>
            <person name="Hugenholtz P."/>
            <person name="Kyrpides N.C."/>
            <person name="Klenk H.P."/>
            <person name="Woyke T."/>
        </authorList>
    </citation>
    <scope>NUCLEOTIDE SEQUENCE [LARGE SCALE GENOMIC DNA]</scope>
    <source>
        <strain evidence="3">ATCC 27775 / DSM 1100 / LMG 10767 / O</strain>
    </source>
</reference>
<evidence type="ECO:0000313" key="3">
    <source>
        <dbReference type="Proteomes" id="UP000008461"/>
    </source>
</evidence>
<dbReference type="InterPro" id="IPR011990">
    <property type="entry name" value="TPR-like_helical_dom_sf"/>
</dbReference>
<sequence>MKFNKFYTVAALSIALVLGSCTFDGLDEDPNRPTSAPASLILNGVLSNLTTGAWSLEQRWNQYWCINYNYYGTNEYWSGGASLDFTRLKNVIKMEEEAKKAGAADINPYAALGKFFRAYHFVNMTQKVGDLPLSDALQGLGDAAPKYNTQKEIYVQVLNWLDEANTDLAALIAKGGQKADGDWYYGGDLSKWQKLVNSYKLRVLISLSKKEADADLKLKARFAEILSTPAKFPIFASNADNFTYRPIGSIPANYYPKNPNTYGFDALRENTSKLYIDLLKEFQDPRLFLVAEPAEAKVKAGVSPTSFDAFEGASSGENLDDMAFKAQQGVYSLINRKRFYSTYTGEPITQVGYSELCFNIAEGINRGWATGNAEDFYNQGIQASMDFYGLKAGANAVDFQKSGAKLGEFNSYTITVDFAAYLAQAKVKYAGNNTTGLEQILKQKYLTLAQNSGQEAYLNWRRTGVPAFLTGVGVGNQGKIPMRFKYPSGEFTTNNTNVSEALTRQYAGTDDLFGKMWIIQ</sequence>
<keyword evidence="3" id="KW-1185">Reference proteome</keyword>
<dbReference type="AlphaFoldDB" id="F4L3I2"/>
<dbReference type="Proteomes" id="UP000008461">
    <property type="component" value="Chromosome"/>
</dbReference>
<dbReference type="KEGG" id="hhy:Halhy_5133"/>
<dbReference type="HOGENOM" id="CLU_025928_1_0_10"/>
<accession>F4L3I2</accession>
<feature type="signal peptide" evidence="1">
    <location>
        <begin position="1"/>
        <end position="22"/>
    </location>
</feature>
<dbReference type="InterPro" id="IPR041662">
    <property type="entry name" value="SusD-like_2"/>
</dbReference>
<dbReference type="EMBL" id="CP002691">
    <property type="protein sequence ID" value="AEE52959.1"/>
    <property type="molecule type" value="Genomic_DNA"/>
</dbReference>
<gene>
    <name evidence="2" type="ordered locus">Halhy_5133</name>
</gene>
<feature type="chain" id="PRO_5003310650" description="Lipoprotein" evidence="1">
    <location>
        <begin position="23"/>
        <end position="520"/>
    </location>
</feature>
<evidence type="ECO:0008006" key="4">
    <source>
        <dbReference type="Google" id="ProtNLM"/>
    </source>
</evidence>
<dbReference type="SUPFAM" id="SSF48452">
    <property type="entry name" value="TPR-like"/>
    <property type="match status" value="1"/>
</dbReference>